<organism evidence="2 3">
    <name type="scientific">Eleusine coracana subsp. coracana</name>
    <dbReference type="NCBI Taxonomy" id="191504"/>
    <lineage>
        <taxon>Eukaryota</taxon>
        <taxon>Viridiplantae</taxon>
        <taxon>Streptophyta</taxon>
        <taxon>Embryophyta</taxon>
        <taxon>Tracheophyta</taxon>
        <taxon>Spermatophyta</taxon>
        <taxon>Magnoliopsida</taxon>
        <taxon>Liliopsida</taxon>
        <taxon>Poales</taxon>
        <taxon>Poaceae</taxon>
        <taxon>PACMAD clade</taxon>
        <taxon>Chloridoideae</taxon>
        <taxon>Cynodonteae</taxon>
        <taxon>Eleusininae</taxon>
        <taxon>Eleusine</taxon>
    </lineage>
</organism>
<gene>
    <name evidence="2" type="primary">gb03128</name>
    <name evidence="2" type="ORF">PR202_gb03128</name>
</gene>
<evidence type="ECO:0000313" key="2">
    <source>
        <dbReference type="EMBL" id="GJN16168.1"/>
    </source>
</evidence>
<dbReference type="InterPro" id="IPR009060">
    <property type="entry name" value="UBA-like_sf"/>
</dbReference>
<feature type="domain" description="UBA" evidence="1">
    <location>
        <begin position="1"/>
        <end position="32"/>
    </location>
</feature>
<name>A0AAV5DYT8_ELECO</name>
<evidence type="ECO:0000313" key="3">
    <source>
        <dbReference type="Proteomes" id="UP001054889"/>
    </source>
</evidence>
<dbReference type="InterPro" id="IPR015940">
    <property type="entry name" value="UBA"/>
</dbReference>
<sequence length="58" mass="6771">MGGGAWTQEMVIRALRAAFNNPERAVEYLYSVRDTLLFFCSCLLSQDDYLFYQELLIK</sequence>
<comment type="caution">
    <text evidence="2">The sequence shown here is derived from an EMBL/GenBank/DDBJ whole genome shotgun (WGS) entry which is preliminary data.</text>
</comment>
<proteinExistence type="predicted"/>
<dbReference type="Proteomes" id="UP001054889">
    <property type="component" value="Unassembled WGS sequence"/>
</dbReference>
<reference evidence="2" key="1">
    <citation type="journal article" date="2018" name="DNA Res.">
        <title>Multiple hybrid de novo genome assembly of finger millet, an orphan allotetraploid crop.</title>
        <authorList>
            <person name="Hatakeyama M."/>
            <person name="Aluri S."/>
            <person name="Balachadran M.T."/>
            <person name="Sivarajan S.R."/>
            <person name="Patrignani A."/>
            <person name="Gruter S."/>
            <person name="Poveda L."/>
            <person name="Shimizu-Inatsugi R."/>
            <person name="Baeten J."/>
            <person name="Francoijs K.J."/>
            <person name="Nataraja K.N."/>
            <person name="Reddy Y.A.N."/>
            <person name="Phadnis S."/>
            <person name="Ravikumar R.L."/>
            <person name="Schlapbach R."/>
            <person name="Sreeman S.M."/>
            <person name="Shimizu K.K."/>
        </authorList>
    </citation>
    <scope>NUCLEOTIDE SEQUENCE</scope>
</reference>
<dbReference type="Gene3D" id="1.10.8.10">
    <property type="entry name" value="DNA helicase RuvA subunit, C-terminal domain"/>
    <property type="match status" value="1"/>
</dbReference>
<dbReference type="SUPFAM" id="SSF46934">
    <property type="entry name" value="UBA-like"/>
    <property type="match status" value="1"/>
</dbReference>
<dbReference type="Pfam" id="PF00627">
    <property type="entry name" value="UBA"/>
    <property type="match status" value="1"/>
</dbReference>
<keyword evidence="3" id="KW-1185">Reference proteome</keyword>
<evidence type="ECO:0000259" key="1">
    <source>
        <dbReference type="PROSITE" id="PS50030"/>
    </source>
</evidence>
<dbReference type="FunFam" id="1.10.8.10:FF:000003">
    <property type="entry name" value="UV excision repair protein RAD23 homolog"/>
    <property type="match status" value="1"/>
</dbReference>
<reference evidence="2" key="2">
    <citation type="submission" date="2021-12" db="EMBL/GenBank/DDBJ databases">
        <title>Resequencing data analysis of finger millet.</title>
        <authorList>
            <person name="Hatakeyama M."/>
            <person name="Aluri S."/>
            <person name="Balachadran M.T."/>
            <person name="Sivarajan S.R."/>
            <person name="Poveda L."/>
            <person name="Shimizu-Inatsugi R."/>
            <person name="Schlapbach R."/>
            <person name="Sreeman S.M."/>
            <person name="Shimizu K.K."/>
        </authorList>
    </citation>
    <scope>NUCLEOTIDE SEQUENCE</scope>
</reference>
<dbReference type="AlphaFoldDB" id="A0AAV5DYT8"/>
<protein>
    <recommendedName>
        <fullName evidence="1">UBA domain-containing protein</fullName>
    </recommendedName>
</protein>
<accession>A0AAV5DYT8</accession>
<dbReference type="PROSITE" id="PS50030">
    <property type="entry name" value="UBA"/>
    <property type="match status" value="1"/>
</dbReference>
<dbReference type="EMBL" id="BQKI01000072">
    <property type="protein sequence ID" value="GJN16168.1"/>
    <property type="molecule type" value="Genomic_DNA"/>
</dbReference>